<organism evidence="2 5">
    <name type="scientific">Actinotignum timonense</name>
    <dbReference type="NCBI Taxonomy" id="1870995"/>
    <lineage>
        <taxon>Bacteria</taxon>
        <taxon>Bacillati</taxon>
        <taxon>Actinomycetota</taxon>
        <taxon>Actinomycetes</taxon>
        <taxon>Actinomycetales</taxon>
        <taxon>Actinomycetaceae</taxon>
        <taxon>Actinotignum</taxon>
    </lineage>
</organism>
<name>A0AAW9HN13_9ACTO</name>
<evidence type="ECO:0000313" key="3">
    <source>
        <dbReference type="EMBL" id="MDY5147083.1"/>
    </source>
</evidence>
<protein>
    <submittedName>
        <fullName evidence="2">Uncharacterized protein</fullName>
    </submittedName>
</protein>
<evidence type="ECO:0000313" key="2">
    <source>
        <dbReference type="EMBL" id="MDY5140183.1"/>
    </source>
</evidence>
<dbReference type="AlphaFoldDB" id="A0AAW9HN13"/>
<keyword evidence="4" id="KW-1185">Reference proteome</keyword>
<dbReference type="EMBL" id="JAWNFY010000029">
    <property type="protein sequence ID" value="MDY5147083.1"/>
    <property type="molecule type" value="Genomic_DNA"/>
</dbReference>
<sequence>MDERQRDQIIARTRSELEAQLPTDPEELRALTVELLERRQVLQAQLELARKKAAERAEKAEKLRAFRKY</sequence>
<evidence type="ECO:0000256" key="1">
    <source>
        <dbReference type="SAM" id="Coils"/>
    </source>
</evidence>
<reference evidence="2 4" key="1">
    <citation type="submission" date="2023-10" db="EMBL/GenBank/DDBJ databases">
        <title>Whole Genome based description of the genera Actinobaculum and Actinotignum reveals a complex phylogenetic relationship within the species included in the genus Actinotignum.</title>
        <authorList>
            <person name="Jensen C.S."/>
            <person name="Dargis R."/>
            <person name="Kemp M."/>
            <person name="Christensen J.J."/>
        </authorList>
    </citation>
    <scope>NUCLEOTIDE SEQUENCE</scope>
    <source>
        <strain evidence="3 4">SLA_B089</strain>
        <strain evidence="2">SLA_B245</strain>
    </source>
</reference>
<dbReference type="Proteomes" id="UP001284901">
    <property type="component" value="Unassembled WGS sequence"/>
</dbReference>
<dbReference type="EMBL" id="JAWNFV010000003">
    <property type="protein sequence ID" value="MDY5140183.1"/>
    <property type="molecule type" value="Genomic_DNA"/>
</dbReference>
<dbReference type="RefSeq" id="WP_087069854.1">
    <property type="nucleotide sequence ID" value="NZ_CAUPFC010000004.1"/>
</dbReference>
<dbReference type="Proteomes" id="UP001288320">
    <property type="component" value="Unassembled WGS sequence"/>
</dbReference>
<proteinExistence type="predicted"/>
<gene>
    <name evidence="2" type="ORF">R6G74_02465</name>
    <name evidence="3" type="ORF">R6P33_08645</name>
</gene>
<evidence type="ECO:0000313" key="5">
    <source>
        <dbReference type="Proteomes" id="UP001288320"/>
    </source>
</evidence>
<evidence type="ECO:0000313" key="4">
    <source>
        <dbReference type="Proteomes" id="UP001284901"/>
    </source>
</evidence>
<feature type="coiled-coil region" evidence="1">
    <location>
        <begin position="32"/>
        <end position="63"/>
    </location>
</feature>
<accession>A0AAW9HN13</accession>
<comment type="caution">
    <text evidence="2">The sequence shown here is derived from an EMBL/GenBank/DDBJ whole genome shotgun (WGS) entry which is preliminary data.</text>
</comment>
<keyword evidence="1" id="KW-0175">Coiled coil</keyword>
<dbReference type="GeneID" id="92813661"/>